<feature type="compositionally biased region" description="Basic residues" evidence="1">
    <location>
        <begin position="116"/>
        <end position="128"/>
    </location>
</feature>
<gene>
    <name evidence="2" type="ORF">NTEN_LOCUS21802</name>
</gene>
<evidence type="ECO:0000313" key="2">
    <source>
        <dbReference type="EMBL" id="CAB0017878.1"/>
    </source>
</evidence>
<dbReference type="Proteomes" id="UP000479000">
    <property type="component" value="Unassembled WGS sequence"/>
</dbReference>
<proteinExistence type="predicted"/>
<feature type="non-terminal residue" evidence="2">
    <location>
        <position position="168"/>
    </location>
</feature>
<accession>A0A6H5HNM6</accession>
<feature type="region of interest" description="Disordered" evidence="1">
    <location>
        <begin position="110"/>
        <end position="136"/>
    </location>
</feature>
<keyword evidence="3" id="KW-1185">Reference proteome</keyword>
<evidence type="ECO:0000313" key="3">
    <source>
        <dbReference type="Proteomes" id="UP000479000"/>
    </source>
</evidence>
<dbReference type="AlphaFoldDB" id="A0A6H5HNM6"/>
<organism evidence="2 3">
    <name type="scientific">Nesidiocoris tenuis</name>
    <dbReference type="NCBI Taxonomy" id="355587"/>
    <lineage>
        <taxon>Eukaryota</taxon>
        <taxon>Metazoa</taxon>
        <taxon>Ecdysozoa</taxon>
        <taxon>Arthropoda</taxon>
        <taxon>Hexapoda</taxon>
        <taxon>Insecta</taxon>
        <taxon>Pterygota</taxon>
        <taxon>Neoptera</taxon>
        <taxon>Paraneoptera</taxon>
        <taxon>Hemiptera</taxon>
        <taxon>Heteroptera</taxon>
        <taxon>Panheteroptera</taxon>
        <taxon>Cimicomorpha</taxon>
        <taxon>Miridae</taxon>
        <taxon>Dicyphina</taxon>
        <taxon>Nesidiocoris</taxon>
    </lineage>
</organism>
<reference evidence="2 3" key="1">
    <citation type="submission" date="2020-02" db="EMBL/GenBank/DDBJ databases">
        <authorList>
            <person name="Ferguson B K."/>
        </authorList>
    </citation>
    <scope>NUCLEOTIDE SEQUENCE [LARGE SCALE GENOMIC DNA]</scope>
</reference>
<name>A0A6H5HNM6_9HEMI</name>
<evidence type="ECO:0000256" key="1">
    <source>
        <dbReference type="SAM" id="MobiDB-lite"/>
    </source>
</evidence>
<protein>
    <submittedName>
        <fullName evidence="2">Uncharacterized protein</fullName>
    </submittedName>
</protein>
<dbReference type="EMBL" id="CADCXU010032036">
    <property type="protein sequence ID" value="CAB0017878.1"/>
    <property type="molecule type" value="Genomic_DNA"/>
</dbReference>
<sequence length="168" mass="19382">MRFNIGKHSNRRCKPRTTIGHRSRVINCRAQFELFCHAQLRSTADRSWLVQETGPTAVKTPIYEPFDRAFPNSVILFCALRSEVCLLLQPAIRTLFSEFYDPRYERAERSTGSSHFRTHQYKQRKPARAARGVQGGAESSTFLESWKKTAGKRIAYAKVTSFEDYLDT</sequence>